<reference evidence="3" key="1">
    <citation type="submission" date="2021-12" db="EMBL/GenBank/DDBJ databases">
        <title>Prjna785345.</title>
        <authorList>
            <person name="Rujirawat T."/>
            <person name="Krajaejun T."/>
        </authorList>
    </citation>
    <scope>NUCLEOTIDE SEQUENCE</scope>
    <source>
        <strain evidence="3">Pi057C3</strain>
    </source>
</reference>
<dbReference type="InterPro" id="IPR016024">
    <property type="entry name" value="ARM-type_fold"/>
</dbReference>
<dbReference type="GO" id="GO:0061025">
    <property type="term" value="P:membrane fusion"/>
    <property type="evidence" value="ECO:0007669"/>
    <property type="project" value="TreeGrafter"/>
</dbReference>
<feature type="compositionally biased region" description="Basic and acidic residues" evidence="2">
    <location>
        <begin position="450"/>
        <end position="465"/>
    </location>
</feature>
<accession>A0AAD5QAD3</accession>
<dbReference type="Gene3D" id="1.25.10.10">
    <property type="entry name" value="Leucine-rich Repeat Variant"/>
    <property type="match status" value="1"/>
</dbReference>
<evidence type="ECO:0000256" key="1">
    <source>
        <dbReference type="SAM" id="Coils"/>
    </source>
</evidence>
<dbReference type="PANTHER" id="PTHR10013:SF0">
    <property type="entry name" value="GENERAL VESICULAR TRANSPORT FACTOR P115"/>
    <property type="match status" value="1"/>
</dbReference>
<dbReference type="AlphaFoldDB" id="A0AAD5QAD3"/>
<dbReference type="GO" id="GO:0005783">
    <property type="term" value="C:endoplasmic reticulum"/>
    <property type="evidence" value="ECO:0007669"/>
    <property type="project" value="TreeGrafter"/>
</dbReference>
<dbReference type="PANTHER" id="PTHR10013">
    <property type="entry name" value="GENERAL VESICULAR TRANSPORT FACTOR P115"/>
    <property type="match status" value="1"/>
</dbReference>
<dbReference type="Proteomes" id="UP001209570">
    <property type="component" value="Unassembled WGS sequence"/>
</dbReference>
<dbReference type="SUPFAM" id="SSF48371">
    <property type="entry name" value="ARM repeat"/>
    <property type="match status" value="1"/>
</dbReference>
<name>A0AAD5QAD3_PYTIN</name>
<dbReference type="GO" id="GO:0012507">
    <property type="term" value="C:ER to Golgi transport vesicle membrane"/>
    <property type="evidence" value="ECO:0007669"/>
    <property type="project" value="TreeGrafter"/>
</dbReference>
<sequence>MEALLELLQALVASSPDTASVVLNPSPTTTSGMQICLQLLTDPSPWIRGPTVTLVKVLQDAQPSLFAASVLECKEGLRRLLELVEDKREHIRDTALQVLAKLTEKEKNVQQFLAFEDGFVRLFQIMETEGLADGSSVVADCLQIVNNMVRDNLMTQTLFRELAHLVSHVPRLLSLPAGEADGPTTDNASGSTKFAQKKRSVKLALQLIRFLVANLYEGVPDAKLDEIALRDRAKKSAEMDKIQSFLARQSDLMGAIGVEELTAQVERLQQENCELQASIQGQHVHFEQTTSQLRALVKQQLIEIQEMKSVLEHAETISKESSTEASAKSAQIEELTARIGAMETTMRQTDEKHKATVTELEGEVTRMFQEKLDAHRKSKAAMKELEEEIARMFFDKRGDPAIAPVKPPAEKSSLQWFSAPCSSYYQKHSVPRGLQGCTLERMMIPAAVTRDSRPRKQHQSAHDEAANVQPRRQAVIPALPPVTAHGATRYARRRSKSTPCELERELSAVGATPYALSEGSGRGTSRRMHSTHRRERHPPPPPPRRKMVTFKNVSNPDVAPNPREAMESYDELLFNVAGLYHTLSLPHDPDSDVEDDVSSHTSSSSSADDEPLEPSMQLMIAEFLYRSAVYLGYPPEQEIWMPGFRENKRFSTNDVKRWRRLAHHDWEREERVAESDPASSSTRRRHGAVRSLRTAVSQWITRHRRHSAPPAISLDRPPVVPETADLSHLVTIANSCVYFGAFQFTERDIRKLCNVKIDA</sequence>
<feature type="region of interest" description="Disordered" evidence="2">
    <location>
        <begin position="449"/>
        <end position="563"/>
    </location>
</feature>
<organism evidence="3 4">
    <name type="scientific">Pythium insidiosum</name>
    <name type="common">Pythiosis disease agent</name>
    <dbReference type="NCBI Taxonomy" id="114742"/>
    <lineage>
        <taxon>Eukaryota</taxon>
        <taxon>Sar</taxon>
        <taxon>Stramenopiles</taxon>
        <taxon>Oomycota</taxon>
        <taxon>Peronosporomycetes</taxon>
        <taxon>Pythiales</taxon>
        <taxon>Pythiaceae</taxon>
        <taxon>Pythium</taxon>
    </lineage>
</organism>
<gene>
    <name evidence="3" type="ORF">P43SY_000715</name>
</gene>
<evidence type="ECO:0000256" key="2">
    <source>
        <dbReference type="SAM" id="MobiDB-lite"/>
    </source>
</evidence>
<dbReference type="GO" id="GO:0048211">
    <property type="term" value="P:Golgi vesicle docking"/>
    <property type="evidence" value="ECO:0007669"/>
    <property type="project" value="TreeGrafter"/>
</dbReference>
<dbReference type="InterPro" id="IPR011989">
    <property type="entry name" value="ARM-like"/>
</dbReference>
<protein>
    <submittedName>
        <fullName evidence="3">Uncharacterized protein</fullName>
    </submittedName>
</protein>
<dbReference type="GO" id="GO:0006888">
    <property type="term" value="P:endoplasmic reticulum to Golgi vesicle-mediated transport"/>
    <property type="evidence" value="ECO:0007669"/>
    <property type="project" value="TreeGrafter"/>
</dbReference>
<proteinExistence type="predicted"/>
<evidence type="ECO:0000313" key="4">
    <source>
        <dbReference type="Proteomes" id="UP001209570"/>
    </source>
</evidence>
<dbReference type="EMBL" id="JAKCXM010000008">
    <property type="protein sequence ID" value="KAJ0408819.1"/>
    <property type="molecule type" value="Genomic_DNA"/>
</dbReference>
<feature type="compositionally biased region" description="Basic residues" evidence="2">
    <location>
        <begin position="524"/>
        <end position="536"/>
    </location>
</feature>
<feature type="region of interest" description="Disordered" evidence="2">
    <location>
        <begin position="585"/>
        <end position="613"/>
    </location>
</feature>
<dbReference type="InterPro" id="IPR024095">
    <property type="entry name" value="Vesicle_P115"/>
</dbReference>
<dbReference type="GO" id="GO:0005795">
    <property type="term" value="C:Golgi stack"/>
    <property type="evidence" value="ECO:0007669"/>
    <property type="project" value="TreeGrafter"/>
</dbReference>
<comment type="caution">
    <text evidence="3">The sequence shown here is derived from an EMBL/GenBank/DDBJ whole genome shotgun (WGS) entry which is preliminary data.</text>
</comment>
<dbReference type="GO" id="GO:0006886">
    <property type="term" value="P:intracellular protein transport"/>
    <property type="evidence" value="ECO:0007669"/>
    <property type="project" value="TreeGrafter"/>
</dbReference>
<evidence type="ECO:0000313" key="3">
    <source>
        <dbReference type="EMBL" id="KAJ0408819.1"/>
    </source>
</evidence>
<keyword evidence="1" id="KW-0175">Coiled coil</keyword>
<feature type="coiled-coil region" evidence="1">
    <location>
        <begin position="332"/>
        <end position="388"/>
    </location>
</feature>
<keyword evidence="4" id="KW-1185">Reference proteome</keyword>